<dbReference type="EMBL" id="KE375143">
    <property type="protein sequence ID" value="EPQ62917.1"/>
    <property type="molecule type" value="Genomic_DNA"/>
</dbReference>
<protein>
    <submittedName>
        <fullName evidence="2">BgtAc-30480</fullName>
    </submittedName>
</protein>
<organism evidence="2">
    <name type="scientific">Blumeria graminis f. sp. tritici 96224</name>
    <dbReference type="NCBI Taxonomy" id="1268274"/>
    <lineage>
        <taxon>Eukaryota</taxon>
        <taxon>Fungi</taxon>
        <taxon>Dikarya</taxon>
        <taxon>Ascomycota</taxon>
        <taxon>Pezizomycotina</taxon>
        <taxon>Leotiomycetes</taxon>
        <taxon>Erysiphales</taxon>
        <taxon>Erysiphaceae</taxon>
        <taxon>Blumeria</taxon>
    </lineage>
</organism>
<feature type="non-terminal residue" evidence="2">
    <location>
        <position position="173"/>
    </location>
</feature>
<reference evidence="3" key="1">
    <citation type="journal article" date="2013" name="Nat. Genet.">
        <title>The wheat powdery mildew genome shows the unique evolution of an obligate biotroph.</title>
        <authorList>
            <person name="Wicker T."/>
            <person name="Oberhaensli S."/>
            <person name="Parlange F."/>
            <person name="Buchmann J.P."/>
            <person name="Shatalina M."/>
            <person name="Roffler S."/>
            <person name="Ben-David R."/>
            <person name="Dolezel J."/>
            <person name="Simkova H."/>
            <person name="Schulze-Lefert P."/>
            <person name="Spanu P.D."/>
            <person name="Bruggmann R."/>
            <person name="Amselem J."/>
            <person name="Quesneville H."/>
            <person name="Ver Loren van Themaat E."/>
            <person name="Paape T."/>
            <person name="Shimizu K.K."/>
            <person name="Keller B."/>
        </authorList>
    </citation>
    <scope>NUCLEOTIDE SEQUENCE [LARGE SCALE GENOMIC DNA]</scope>
    <source>
        <strain evidence="3">96224</strain>
    </source>
</reference>
<proteinExistence type="predicted"/>
<dbReference type="AlphaFoldDB" id="A0A061HFJ6"/>
<gene>
    <name evidence="1" type="ORF">BGT96224_Ac30480</name>
    <name evidence="2" type="ORF">BGT96224V2_LOCUS5567</name>
</gene>
<reference evidence="2" key="3">
    <citation type="submission" date="2018-07" db="EMBL/GenBank/DDBJ databases">
        <authorList>
            <person name="Quirk P.G."/>
            <person name="Krulwich T.A."/>
        </authorList>
    </citation>
    <scope>NUCLEOTIDE SEQUENCE</scope>
    <source>
        <strain evidence="2">96224</strain>
    </source>
</reference>
<reference evidence="1" key="2">
    <citation type="submission" date="2013-01" db="EMBL/GenBank/DDBJ databases">
        <title>The wheat powdery mildew genome reveals unique evolution of an obligate biotroph.</title>
        <authorList>
            <person name="Oberhaensli S."/>
            <person name="Wicker T."/>
            <person name="Keller B."/>
        </authorList>
    </citation>
    <scope>NUCLEOTIDE SEQUENCE</scope>
    <source>
        <strain evidence="1">96224</strain>
    </source>
</reference>
<evidence type="ECO:0000313" key="1">
    <source>
        <dbReference type="EMBL" id="EPQ62917.1"/>
    </source>
</evidence>
<dbReference type="Proteomes" id="UP000053110">
    <property type="component" value="Unassembled WGS sequence"/>
</dbReference>
<accession>A0A061HFJ6</accession>
<dbReference type="HOGENOM" id="CLU_1547284_0_0_1"/>
<sequence length="173" mass="19340">MPCPLAAHVWIGLSNVRNRYASAAGQNGAFLPEAPRPHIDNDRKRLATTENLQNRLTHASALIIQTDFIISERVFLEDMRVYACEDRAACQGLIFPKTIAEISPTASRTRIMSSGIYHLTMIVLGASEICDGVNVPRTQFLDECYQLELPASRCVADVGPNYHPPEYMHIWDV</sequence>
<evidence type="ECO:0000313" key="3">
    <source>
        <dbReference type="Proteomes" id="UP000053110"/>
    </source>
</evidence>
<dbReference type="EMBL" id="UIGY01000171">
    <property type="protein sequence ID" value="SUZ12378.1"/>
    <property type="molecule type" value="Genomic_DNA"/>
</dbReference>
<name>A0A061HFJ6_BLUGR</name>
<evidence type="ECO:0000313" key="2">
    <source>
        <dbReference type="EMBL" id="SUZ12378.1"/>
    </source>
</evidence>